<reference evidence="1" key="1">
    <citation type="submission" date="2018-06" db="EMBL/GenBank/DDBJ databases">
        <authorList>
            <person name="Ashton P.M."/>
            <person name="Dallman T."/>
            <person name="Nair S."/>
            <person name="De Pinna E."/>
            <person name="Peters T."/>
            <person name="Grant K."/>
        </authorList>
    </citation>
    <scope>NUCLEOTIDE SEQUENCE [LARGE SCALE GENOMIC DNA]</scope>
    <source>
        <strain evidence="1">160804</strain>
    </source>
</reference>
<dbReference type="EMBL" id="AAGVNP010000069">
    <property type="protein sequence ID" value="EBS4546981.1"/>
    <property type="molecule type" value="Genomic_DNA"/>
</dbReference>
<name>A0A5U9VLU3_SALNE</name>
<dbReference type="Proteomes" id="UP000839885">
    <property type="component" value="Unassembled WGS sequence"/>
</dbReference>
<accession>A0A5U9VLU3</accession>
<proteinExistence type="predicted"/>
<evidence type="ECO:0000313" key="1">
    <source>
        <dbReference type="EMBL" id="EBS4546981.1"/>
    </source>
</evidence>
<organism evidence="1">
    <name type="scientific">Salmonella newport</name>
    <dbReference type="NCBI Taxonomy" id="108619"/>
    <lineage>
        <taxon>Bacteria</taxon>
        <taxon>Pseudomonadati</taxon>
        <taxon>Pseudomonadota</taxon>
        <taxon>Gammaproteobacteria</taxon>
        <taxon>Enterobacterales</taxon>
        <taxon>Enterobacteriaceae</taxon>
        <taxon>Salmonella</taxon>
    </lineage>
</organism>
<dbReference type="InterPro" id="IPR009663">
    <property type="entry name" value="PAP_PilO"/>
</dbReference>
<gene>
    <name evidence="1" type="ORF">DQK32_13875</name>
</gene>
<dbReference type="Pfam" id="PF06864">
    <property type="entry name" value="PAP_PilO"/>
    <property type="match status" value="1"/>
</dbReference>
<comment type="caution">
    <text evidence="1">The sequence shown here is derived from an EMBL/GenBank/DDBJ whole genome shotgun (WGS) entry which is preliminary data.</text>
</comment>
<sequence length="434" mass="47663">MVTEMAQMNSDAVTFLTAGHRLWAAGLRWEEETPNVPRNRRRVEKNSAVRARVRNEGGALTLTVRQGRHGRRVRAVGRAVPRPRRTVYSLAAVFSRRSGAGAYGVYCLDAEASRYVFLATVDGLPSVMGDVAGTAEETGLALQRFLAFNTAPEGGWSITSPVDSPLPWETLVASADRRVLAASRLRPVRQDIRPLPVVAGLALLGAVAFWLWPEDVEDASPILSDVIPATPVPAPVYLPHPWKDMMPVPVFLARCRAWRRAVPVYLDNWKLARGECTPEGLQLVYSRQPGGTAAGFTRRAMDVFHRRPVINLVSGGGEGTLHFHWTALTSSDEPVPPVPVQLMRVVSWFQAHQATLALTVVNEEPGMPGDDGTPPPVQDWQEYTFTIKDDRLPESLAGPLDGRGVRISKVVFTLSGDSRLTNYETEGHIYAGKK</sequence>
<dbReference type="AlphaFoldDB" id="A0A5U9VLU3"/>
<protein>
    <submittedName>
        <fullName evidence="1">Pilus assembly protein</fullName>
    </submittedName>
</protein>